<dbReference type="InterPro" id="IPR012823">
    <property type="entry name" value="Flagell_FliJ"/>
</dbReference>
<evidence type="ECO:0000256" key="7">
    <source>
        <dbReference type="ARBA" id="ARBA00022795"/>
    </source>
</evidence>
<evidence type="ECO:0000256" key="9">
    <source>
        <dbReference type="ARBA" id="ARBA00023136"/>
    </source>
</evidence>
<keyword evidence="8" id="KW-0653">Protein transport</keyword>
<name>A0ABT2YAU5_9BURK</name>
<evidence type="ECO:0000256" key="10">
    <source>
        <dbReference type="ARBA" id="ARBA00023225"/>
    </source>
</evidence>
<gene>
    <name evidence="12" type="primary">fliJ</name>
    <name evidence="12" type="ORF">LNV07_04835</name>
</gene>
<dbReference type="Pfam" id="PF02050">
    <property type="entry name" value="FliJ"/>
    <property type="match status" value="1"/>
</dbReference>
<dbReference type="Proteomes" id="UP001209701">
    <property type="component" value="Unassembled WGS sequence"/>
</dbReference>
<dbReference type="EMBL" id="JAJIRN010000002">
    <property type="protein sequence ID" value="MCV2367419.1"/>
    <property type="molecule type" value="Genomic_DNA"/>
</dbReference>
<reference evidence="12 13" key="1">
    <citation type="submission" date="2021-11" db="EMBL/GenBank/DDBJ databases">
        <authorList>
            <person name="Liang Q."/>
            <person name="Mou H."/>
            <person name="Liu Z."/>
        </authorList>
    </citation>
    <scope>NUCLEOTIDE SEQUENCE [LARGE SCALE GENOMIC DNA]</scope>
    <source>
        <strain evidence="12 13">CHU3</strain>
    </source>
</reference>
<comment type="subcellular location">
    <subcellularLocation>
        <location evidence="1">Cell membrane</location>
        <topology evidence="1">Peripheral membrane protein</topology>
        <orientation evidence="1">Cytoplasmic side</orientation>
    </subcellularLocation>
</comment>
<dbReference type="RefSeq" id="WP_263570044.1">
    <property type="nucleotide sequence ID" value="NZ_JAJIRN010000002.1"/>
</dbReference>
<dbReference type="PANTHER" id="PTHR38786:SF1">
    <property type="entry name" value="FLAGELLAR FLIJ PROTEIN"/>
    <property type="match status" value="1"/>
</dbReference>
<keyword evidence="9" id="KW-0472">Membrane</keyword>
<dbReference type="InterPro" id="IPR052570">
    <property type="entry name" value="FliJ"/>
</dbReference>
<evidence type="ECO:0000256" key="5">
    <source>
        <dbReference type="ARBA" id="ARBA00022475"/>
    </source>
</evidence>
<keyword evidence="10" id="KW-1006">Bacterial flagellum protein export</keyword>
<keyword evidence="13" id="KW-1185">Reference proteome</keyword>
<keyword evidence="11" id="KW-0175">Coiled coil</keyword>
<evidence type="ECO:0000313" key="13">
    <source>
        <dbReference type="Proteomes" id="UP001209701"/>
    </source>
</evidence>
<comment type="similarity">
    <text evidence="2">Belongs to the FliJ family.</text>
</comment>
<evidence type="ECO:0000256" key="6">
    <source>
        <dbReference type="ARBA" id="ARBA00022500"/>
    </source>
</evidence>
<comment type="caution">
    <text evidence="12">The sequence shown here is derived from an EMBL/GenBank/DDBJ whole genome shotgun (WGS) entry which is preliminary data.</text>
</comment>
<evidence type="ECO:0000256" key="4">
    <source>
        <dbReference type="ARBA" id="ARBA00022448"/>
    </source>
</evidence>
<dbReference type="NCBIfam" id="TIGR02473">
    <property type="entry name" value="flagell_FliJ"/>
    <property type="match status" value="1"/>
</dbReference>
<keyword evidence="5" id="KW-1003">Cell membrane</keyword>
<keyword evidence="12" id="KW-0966">Cell projection</keyword>
<evidence type="ECO:0000256" key="1">
    <source>
        <dbReference type="ARBA" id="ARBA00004413"/>
    </source>
</evidence>
<evidence type="ECO:0000256" key="8">
    <source>
        <dbReference type="ARBA" id="ARBA00022927"/>
    </source>
</evidence>
<feature type="coiled-coil region" evidence="11">
    <location>
        <begin position="6"/>
        <end position="40"/>
    </location>
</feature>
<dbReference type="Gene3D" id="1.10.287.1700">
    <property type="match status" value="1"/>
</dbReference>
<dbReference type="PANTHER" id="PTHR38786">
    <property type="entry name" value="FLAGELLAR FLIJ PROTEIN"/>
    <property type="match status" value="1"/>
</dbReference>
<keyword evidence="12" id="KW-0969">Cilium</keyword>
<keyword evidence="6" id="KW-0145">Chemotaxis</keyword>
<evidence type="ECO:0000256" key="3">
    <source>
        <dbReference type="ARBA" id="ARBA00020392"/>
    </source>
</evidence>
<organism evidence="12 13">
    <name type="scientific">Roseateles oligotrophus</name>
    <dbReference type="NCBI Taxonomy" id="1769250"/>
    <lineage>
        <taxon>Bacteria</taxon>
        <taxon>Pseudomonadati</taxon>
        <taxon>Pseudomonadota</taxon>
        <taxon>Betaproteobacteria</taxon>
        <taxon>Burkholderiales</taxon>
        <taxon>Sphaerotilaceae</taxon>
        <taxon>Roseateles</taxon>
    </lineage>
</organism>
<keyword evidence="12" id="KW-0282">Flagellum</keyword>
<dbReference type="InterPro" id="IPR053716">
    <property type="entry name" value="Flag_assembly_chemotaxis_eff"/>
</dbReference>
<accession>A0ABT2YAU5</accession>
<evidence type="ECO:0000256" key="11">
    <source>
        <dbReference type="SAM" id="Coils"/>
    </source>
</evidence>
<evidence type="ECO:0000313" key="12">
    <source>
        <dbReference type="EMBL" id="MCV2367419.1"/>
    </source>
</evidence>
<keyword evidence="4" id="KW-0813">Transport</keyword>
<feature type="coiled-coil region" evidence="11">
    <location>
        <begin position="89"/>
        <end position="116"/>
    </location>
</feature>
<proteinExistence type="inferred from homology"/>
<protein>
    <recommendedName>
        <fullName evidence="3">Flagellar FliJ protein</fullName>
    </recommendedName>
</protein>
<evidence type="ECO:0000256" key="2">
    <source>
        <dbReference type="ARBA" id="ARBA00010004"/>
    </source>
</evidence>
<sequence length="156" mass="17932">MNANNLQVLSILLERAESERDEGRKQMQEAQARATHARAQHGDLAQYRNDYQQRWGQQFADRGTMDIVVCYQTFGGRLDQAITSQTQVADYADQRLEQARARLQELEMRVASIAKLMERRRLEISRAGQRQEQKATDEQAARASLSAFNPFMRLSA</sequence>
<keyword evidence="7" id="KW-1005">Bacterial flagellum biogenesis</keyword>